<proteinExistence type="predicted"/>
<organism evidence="1 2">
    <name type="scientific">Candidatus Kerfeldbacteria bacterium RIFCSPHIGHO2_02_FULL_42_14</name>
    <dbReference type="NCBI Taxonomy" id="1798540"/>
    <lineage>
        <taxon>Bacteria</taxon>
        <taxon>Candidatus Kerfeldiibacteriota</taxon>
    </lineage>
</organism>
<dbReference type="PANTHER" id="PTHR43611:SF3">
    <property type="entry name" value="FLAVIN MONONUCLEOTIDE HYDROLASE 1, CHLOROPLATIC"/>
    <property type="match status" value="1"/>
</dbReference>
<protein>
    <submittedName>
        <fullName evidence="1">Uncharacterized protein</fullName>
    </submittedName>
</protein>
<accession>A0A1G2APC8</accession>
<dbReference type="SUPFAM" id="SSF56784">
    <property type="entry name" value="HAD-like"/>
    <property type="match status" value="1"/>
</dbReference>
<dbReference type="EMBL" id="MHKB01000012">
    <property type="protein sequence ID" value="OGY78753.1"/>
    <property type="molecule type" value="Genomic_DNA"/>
</dbReference>
<comment type="caution">
    <text evidence="1">The sequence shown here is derived from an EMBL/GenBank/DDBJ whole genome shotgun (WGS) entry which is preliminary data.</text>
</comment>
<sequence length="148" mass="16874">MKANLVVHFSRGLDECKVKGLLIVRCVALANQGLREITWNVDPTAHTITLGGDVECLKSIAQLIEQRRITATGKKSEKKFYSWSLDSLKPSRKNFHEVYKAFAVEPNNCLYIDNEERSTDAAKKYGFKVITFKSLPKLRHQLSVMKIF</sequence>
<dbReference type="Proteomes" id="UP000177165">
    <property type="component" value="Unassembled WGS sequence"/>
</dbReference>
<reference evidence="1 2" key="1">
    <citation type="journal article" date="2016" name="Nat. Commun.">
        <title>Thousands of microbial genomes shed light on interconnected biogeochemical processes in an aquifer system.</title>
        <authorList>
            <person name="Anantharaman K."/>
            <person name="Brown C.T."/>
            <person name="Hug L.A."/>
            <person name="Sharon I."/>
            <person name="Castelle C.J."/>
            <person name="Probst A.J."/>
            <person name="Thomas B.C."/>
            <person name="Singh A."/>
            <person name="Wilkins M.J."/>
            <person name="Karaoz U."/>
            <person name="Brodie E.L."/>
            <person name="Williams K.H."/>
            <person name="Hubbard S.S."/>
            <person name="Banfield J.F."/>
        </authorList>
    </citation>
    <scope>NUCLEOTIDE SEQUENCE [LARGE SCALE GENOMIC DNA]</scope>
</reference>
<dbReference type="InterPro" id="IPR036412">
    <property type="entry name" value="HAD-like_sf"/>
</dbReference>
<dbReference type="Gene3D" id="3.40.50.1000">
    <property type="entry name" value="HAD superfamily/HAD-like"/>
    <property type="match status" value="1"/>
</dbReference>
<dbReference type="AlphaFoldDB" id="A0A1G2APC8"/>
<dbReference type="PANTHER" id="PTHR43611">
    <property type="entry name" value="ALPHA-D-GLUCOSE 1-PHOSPHATE PHOSPHATASE"/>
    <property type="match status" value="1"/>
</dbReference>
<evidence type="ECO:0000313" key="1">
    <source>
        <dbReference type="EMBL" id="OGY78753.1"/>
    </source>
</evidence>
<gene>
    <name evidence="1" type="ORF">A3B74_03115</name>
</gene>
<name>A0A1G2APC8_9BACT</name>
<dbReference type="InterPro" id="IPR023214">
    <property type="entry name" value="HAD_sf"/>
</dbReference>
<evidence type="ECO:0000313" key="2">
    <source>
        <dbReference type="Proteomes" id="UP000177165"/>
    </source>
</evidence>